<dbReference type="Pfam" id="PF01136">
    <property type="entry name" value="Peptidase_U32"/>
    <property type="match status" value="2"/>
</dbReference>
<comment type="caution">
    <text evidence="1">The sequence shown here is derived from an EMBL/GenBank/DDBJ whole genome shotgun (WGS) entry which is preliminary data.</text>
</comment>
<reference evidence="1 2" key="1">
    <citation type="submission" date="2018-05" db="EMBL/GenBank/DDBJ databases">
        <title>Vibrio limimaris sp. nov., isolated from marine sediment.</title>
        <authorList>
            <person name="Li C.-M."/>
        </authorList>
    </citation>
    <scope>NUCLEOTIDE SEQUENCE [LARGE SCALE GENOMIC DNA]</scope>
    <source>
        <strain evidence="1 2">E4404</strain>
    </source>
</reference>
<name>A0A2U3B8Z5_9VIBR</name>
<evidence type="ECO:0000313" key="2">
    <source>
        <dbReference type="Proteomes" id="UP000245362"/>
    </source>
</evidence>
<dbReference type="PANTHER" id="PTHR30217:SF10">
    <property type="entry name" value="23S RRNA 5-HYDROXYCYTIDINE C2501 SYNTHASE"/>
    <property type="match status" value="1"/>
</dbReference>
<dbReference type="GO" id="GO:0006508">
    <property type="term" value="P:proteolysis"/>
    <property type="evidence" value="ECO:0007669"/>
    <property type="project" value="UniProtKB-KW"/>
</dbReference>
<protein>
    <submittedName>
        <fullName evidence="1">Collagenase-like protease</fullName>
    </submittedName>
</protein>
<dbReference type="AlphaFoldDB" id="A0A2U3B8Z5"/>
<dbReference type="EMBL" id="QFWT01000005">
    <property type="protein sequence ID" value="PWI33258.1"/>
    <property type="molecule type" value="Genomic_DNA"/>
</dbReference>
<keyword evidence="1" id="KW-0645">Protease</keyword>
<organism evidence="1 2">
    <name type="scientific">Vibrio albus</name>
    <dbReference type="NCBI Taxonomy" id="2200953"/>
    <lineage>
        <taxon>Bacteria</taxon>
        <taxon>Pseudomonadati</taxon>
        <taxon>Pseudomonadota</taxon>
        <taxon>Gammaproteobacteria</taxon>
        <taxon>Vibrionales</taxon>
        <taxon>Vibrionaceae</taxon>
        <taxon>Vibrio</taxon>
    </lineage>
</organism>
<accession>A0A2U3B8Z5</accession>
<dbReference type="PANTHER" id="PTHR30217">
    <property type="entry name" value="PEPTIDASE U32 FAMILY"/>
    <property type="match status" value="1"/>
</dbReference>
<dbReference type="InterPro" id="IPR001539">
    <property type="entry name" value="Peptidase_U32"/>
</dbReference>
<dbReference type="Proteomes" id="UP000245362">
    <property type="component" value="Unassembled WGS sequence"/>
</dbReference>
<evidence type="ECO:0000313" key="1">
    <source>
        <dbReference type="EMBL" id="PWI33258.1"/>
    </source>
</evidence>
<dbReference type="OrthoDB" id="9807498at2"/>
<proteinExistence type="predicted"/>
<gene>
    <name evidence="1" type="ORF">DI392_10390</name>
</gene>
<dbReference type="GO" id="GO:0008233">
    <property type="term" value="F:peptidase activity"/>
    <property type="evidence" value="ECO:0007669"/>
    <property type="project" value="UniProtKB-KW"/>
</dbReference>
<keyword evidence="2" id="KW-1185">Reference proteome</keyword>
<dbReference type="RefSeq" id="WP_109319842.1">
    <property type="nucleotide sequence ID" value="NZ_QFWT01000005.1"/>
</dbReference>
<keyword evidence="1" id="KW-0378">Hydrolase</keyword>
<dbReference type="InterPro" id="IPR051454">
    <property type="entry name" value="RNA/ubiquinone_mod_enzymes"/>
</dbReference>
<sequence length="660" mass="73942">MDRKQFELLAPGGDVESIKAAIAAGADAIYCGLDRFNARNRATNLSMDNLKEILSLAHQNHCKIFVTLNIIILENEIRSVVKVLNQLANTDIDGVIIQDLGLGYILKHHFPTLDVHASTQMNTHNEGQVLLTRQLGASRVNLSRELNIREIKHLAQFGRERDVLMEVFIHGSYCIGFSGHCYISSVRNGASGNRGRCSQPCRDTYQATDMGVDHPLNMKDNCAFTDLDALVDAGVYSLKVEGRIKKPHYVYTVVDNWRKQIDHYCDTGELLTDTTELHTVFNRDFSTGYLNDSIGQEMMIDNPRDYSAAHFVKLEGADSQLDIQRIKQQVYDKKTDIIQVVNEKISELTASAEPETEESKRVPHKDLPKLVASEPVTESPTLSVLISSPEDIALTQNSQADIYYQLPSALARNLSALVELFNANPALLPWFPTILIGDDYAAAEQLLQQITPRQIVTNNTGVAYFAGQKNIPWVAGPELNITNSYALKCIKEEFGAVGAFISNEITALQMRRIVRPDNFRLYHSIYHPITLLTSRQCLFQQTTGCRKTRVNKGCLPNCEKATSIINLNGSEYVIHKQRGSYNRMYSSQNFLNTEVLSDIPGLYTDIFIDLRDIKTETRLGVNKKQVMEIFSDFLQGRDNAAAKVKSVISPTSNAQYIKGL</sequence>